<name>A0A5C3FHQ8_PSEA2</name>
<evidence type="ECO:0000256" key="1">
    <source>
        <dbReference type="SAM" id="MobiDB-lite"/>
    </source>
</evidence>
<protein>
    <recommendedName>
        <fullName evidence="4">Sld7 C-terminal domain-containing protein</fullName>
    </recommendedName>
</protein>
<feature type="region of interest" description="Disordered" evidence="1">
    <location>
        <begin position="302"/>
        <end position="377"/>
    </location>
</feature>
<dbReference type="EMBL" id="OOIQ01000002">
    <property type="protein sequence ID" value="SPO43740.1"/>
    <property type="molecule type" value="Genomic_DNA"/>
</dbReference>
<dbReference type="Proteomes" id="UP000325008">
    <property type="component" value="Unassembled WGS sequence"/>
</dbReference>
<dbReference type="AlphaFoldDB" id="A0A5C3FHQ8"/>
<feature type="compositionally biased region" description="Basic residues" evidence="1">
    <location>
        <begin position="338"/>
        <end position="347"/>
    </location>
</feature>
<gene>
    <name evidence="2" type="ORF">PSANT_01425</name>
</gene>
<evidence type="ECO:0008006" key="4">
    <source>
        <dbReference type="Google" id="ProtNLM"/>
    </source>
</evidence>
<evidence type="ECO:0000313" key="2">
    <source>
        <dbReference type="EMBL" id="SPO43740.1"/>
    </source>
</evidence>
<evidence type="ECO:0000313" key="3">
    <source>
        <dbReference type="Proteomes" id="UP000325008"/>
    </source>
</evidence>
<feature type="compositionally biased region" description="Low complexity" evidence="1">
    <location>
        <begin position="317"/>
        <end position="337"/>
    </location>
</feature>
<organism evidence="2 3">
    <name type="scientific">Pseudozyma antarctica</name>
    <name type="common">Yeast</name>
    <name type="synonym">Candida antarctica</name>
    <dbReference type="NCBI Taxonomy" id="84753"/>
    <lineage>
        <taxon>Eukaryota</taxon>
        <taxon>Fungi</taxon>
        <taxon>Dikarya</taxon>
        <taxon>Basidiomycota</taxon>
        <taxon>Ustilaginomycotina</taxon>
        <taxon>Ustilaginomycetes</taxon>
        <taxon>Ustilaginales</taxon>
        <taxon>Ustilaginaceae</taxon>
        <taxon>Moesziomyces</taxon>
    </lineage>
</organism>
<proteinExistence type="predicted"/>
<comment type="caution">
    <text evidence="2">The sequence shown here is derived from an EMBL/GenBank/DDBJ whole genome shotgun (WGS) entry which is preliminary data.</text>
</comment>
<reference evidence="2" key="1">
    <citation type="submission" date="2018-03" db="EMBL/GenBank/DDBJ databases">
        <authorList>
            <person name="Guldener U."/>
        </authorList>
    </citation>
    <scope>NUCLEOTIDE SEQUENCE [LARGE SCALE GENOMIC DNA]</scope>
    <source>
        <strain evidence="2">ATCC34888</strain>
    </source>
</reference>
<dbReference type="OrthoDB" id="2547149at2759"/>
<dbReference type="RefSeq" id="XP_014658640.1">
    <property type="nucleotide sequence ID" value="XM_014803154.1"/>
</dbReference>
<keyword evidence="3" id="KW-1185">Reference proteome</keyword>
<feature type="region of interest" description="Disordered" evidence="1">
    <location>
        <begin position="232"/>
        <end position="258"/>
    </location>
</feature>
<accession>A0A5C3FHQ8</accession>
<sequence>MESFASSSGGVHALSESHHSPRRSRAKARLLWRSDLVLIDGTQLPGVAIVSYSNPFGEPAEDDSKHHGARANLHEAEADLCLALEMLRNQPLRIASVAKHRGPEAKTALPAQRQTHWVASGEVRVYIDPKESATWAFFQRIFCFEADFLTDADDERSAQVLTVSLQPSLHAPSAENGASDPFATVHTPTAPHSEFAIFAQPVRATEGDRASADAPSTSIRLVLGRRVTVQTRRPLAADSSRDLSRSRSFHRQQSIGSQSLQDVFSQAGLTLPMLGGLPFPSATLAPRPDDPLPRGSISALLQARSKRSSGQAERSRAVSPARSPSVVPPTITGGPHTPGRRGEKRRRGSDQKVAGSPSHGADVSDEQDARNASPTKAIKRHADRILSDLPRLNLGKQPMRAPVTTPRDSSDLLDVARVKVESASPEPFALESNEPIDKTNRNLIKKLVHTLLVREHGLSKTHPDYIATYNQTCSGTWCTFRNVANSRPLSKDAVENVVRIHLSLYLYSSVE</sequence>
<feature type="region of interest" description="Disordered" evidence="1">
    <location>
        <begin position="1"/>
        <end position="24"/>
    </location>
</feature>